<dbReference type="Gene3D" id="2.60.40.4350">
    <property type="match status" value="1"/>
</dbReference>
<dbReference type="NCBIfam" id="TIGR01888">
    <property type="entry name" value="cas_cmr3"/>
    <property type="match status" value="1"/>
</dbReference>
<proteinExistence type="predicted"/>
<dbReference type="RefSeq" id="WP_184620030.1">
    <property type="nucleotide sequence ID" value="NZ_JACHEX010000008.1"/>
</dbReference>
<dbReference type="AlphaFoldDB" id="A0A841GUV8"/>
<keyword evidence="2" id="KW-1185">Reference proteome</keyword>
<comment type="caution">
    <text evidence="1">The sequence shown here is derived from an EMBL/GenBank/DDBJ whole genome shotgun (WGS) entry which is preliminary data.</text>
</comment>
<accession>A0A841GUV8</accession>
<dbReference type="InterPro" id="IPR019117">
    <property type="entry name" value="CRISPR-assoc_protein_Cmr3"/>
</dbReference>
<sequence>MSKVKVLKFIPIDWVSFRKSKSFSTFENTIFPNIKTFYGAIFSAYFRKKGTKDAIKEIEKMIGEKLINLIGPFIVSERNEIYFRKPANLKLRKICKNENSCEYEYYKGFPSQDSFVVDNVSLRYIKYSNIDNLSEEGISFISLNDLETFKKSSDKKLYLNLHKYNKNLPFSIERKVGIALDNKKRMVDKEHGAFYLLSTYRFRDGAGFGIFIDEKTEQFLNQNKINTVNIGSKGRLAKLEIFEIETDLFSKESRSKIKGLMLLTPAVFRNGFLPRSEYIRQKIVAVCNYKPEIYSGWDLKKNKPGKMFRIVPPGSVFFAEEKYLENLELTEEFNEYNYGKFIVLENCE</sequence>
<evidence type="ECO:0000313" key="1">
    <source>
        <dbReference type="EMBL" id="MBB6063460.1"/>
    </source>
</evidence>
<evidence type="ECO:0000313" key="2">
    <source>
        <dbReference type="Proteomes" id="UP000555828"/>
    </source>
</evidence>
<organism evidence="1 2">
    <name type="scientific">Thermosipho japonicus</name>
    <dbReference type="NCBI Taxonomy" id="90323"/>
    <lineage>
        <taxon>Bacteria</taxon>
        <taxon>Thermotogati</taxon>
        <taxon>Thermotogota</taxon>
        <taxon>Thermotogae</taxon>
        <taxon>Thermotogales</taxon>
        <taxon>Fervidobacteriaceae</taxon>
        <taxon>Thermosipho</taxon>
    </lineage>
</organism>
<name>A0A841GUV8_9BACT</name>
<reference evidence="1 2" key="1">
    <citation type="submission" date="2020-08" db="EMBL/GenBank/DDBJ databases">
        <title>Genomic Encyclopedia of Type Strains, Phase IV (KMG-IV): sequencing the most valuable type-strain genomes for metagenomic binning, comparative biology and taxonomic classification.</title>
        <authorList>
            <person name="Goeker M."/>
        </authorList>
    </citation>
    <scope>NUCLEOTIDE SEQUENCE [LARGE SCALE GENOMIC DNA]</scope>
    <source>
        <strain evidence="1 2">DSM 13481</strain>
    </source>
</reference>
<dbReference type="InterPro" id="IPR010165">
    <property type="entry name" value="CRISPR-Cmr3_IIIB"/>
</dbReference>
<dbReference type="EMBL" id="JACHEX010000008">
    <property type="protein sequence ID" value="MBB6063460.1"/>
    <property type="molecule type" value="Genomic_DNA"/>
</dbReference>
<gene>
    <name evidence="1" type="ORF">HNP65_001931</name>
</gene>
<dbReference type="Pfam" id="PF09700">
    <property type="entry name" value="Cas_Cmr3"/>
    <property type="match status" value="1"/>
</dbReference>
<dbReference type="Gene3D" id="3.30.70.2940">
    <property type="match status" value="1"/>
</dbReference>
<dbReference type="Proteomes" id="UP000555828">
    <property type="component" value="Unassembled WGS sequence"/>
</dbReference>
<protein>
    <submittedName>
        <fullName evidence="1">CRISPR-associated protein Cmr3</fullName>
    </submittedName>
</protein>